<dbReference type="Proteomes" id="UP001143480">
    <property type="component" value="Unassembled WGS sequence"/>
</dbReference>
<evidence type="ECO:0000256" key="2">
    <source>
        <dbReference type="ARBA" id="ARBA00013365"/>
    </source>
</evidence>
<keyword evidence="9" id="KW-1185">Reference proteome</keyword>
<dbReference type="GO" id="GO:0008408">
    <property type="term" value="F:3'-5' exonuclease activity"/>
    <property type="evidence" value="ECO:0007669"/>
    <property type="project" value="InterPro"/>
</dbReference>
<keyword evidence="6" id="KW-0235">DNA replication</keyword>
<reference evidence="8" key="1">
    <citation type="journal article" date="2014" name="Int. J. Syst. Evol. Microbiol.">
        <title>Complete genome sequence of Corynebacterium casei LMG S-19264T (=DSM 44701T), isolated from a smear-ripened cheese.</title>
        <authorList>
            <consortium name="US DOE Joint Genome Institute (JGI-PGF)"/>
            <person name="Walter F."/>
            <person name="Albersmeier A."/>
            <person name="Kalinowski J."/>
            <person name="Ruckert C."/>
        </authorList>
    </citation>
    <scope>NUCLEOTIDE SEQUENCE</scope>
    <source>
        <strain evidence="8">VKM Ac-1321</strain>
    </source>
</reference>
<evidence type="ECO:0000313" key="9">
    <source>
        <dbReference type="Proteomes" id="UP001143480"/>
    </source>
</evidence>
<keyword evidence="5 6" id="KW-0269">Exonuclease</keyword>
<dbReference type="AlphaFoldDB" id="A0A9W6NQQ3"/>
<dbReference type="InterPro" id="IPR041796">
    <property type="entry name" value="Mre11_N"/>
</dbReference>
<accession>A0A9W6NQQ3</accession>
<dbReference type="InterPro" id="IPR004843">
    <property type="entry name" value="Calcineurin-like_PHP"/>
</dbReference>
<evidence type="ECO:0000256" key="5">
    <source>
        <dbReference type="ARBA" id="ARBA00022839"/>
    </source>
</evidence>
<dbReference type="SUPFAM" id="SSF56300">
    <property type="entry name" value="Metallo-dependent phosphatases"/>
    <property type="match status" value="1"/>
</dbReference>
<keyword evidence="6" id="KW-0255">Endonuclease</keyword>
<feature type="domain" description="Calcineurin-like phosphoesterase" evidence="7">
    <location>
        <begin position="7"/>
        <end position="230"/>
    </location>
</feature>
<dbReference type="Gene3D" id="3.60.21.10">
    <property type="match status" value="1"/>
</dbReference>
<proteinExistence type="inferred from homology"/>
<dbReference type="GO" id="GO:0006260">
    <property type="term" value="P:DNA replication"/>
    <property type="evidence" value="ECO:0007669"/>
    <property type="project" value="UniProtKB-KW"/>
</dbReference>
<protein>
    <recommendedName>
        <fullName evidence="2 6">Nuclease SbcCD subunit D</fullName>
    </recommendedName>
</protein>
<evidence type="ECO:0000313" key="8">
    <source>
        <dbReference type="EMBL" id="GLL05352.1"/>
    </source>
</evidence>
<evidence type="ECO:0000256" key="3">
    <source>
        <dbReference type="ARBA" id="ARBA00022722"/>
    </source>
</evidence>
<dbReference type="PANTHER" id="PTHR30337:SF0">
    <property type="entry name" value="NUCLEASE SBCCD SUBUNIT D"/>
    <property type="match status" value="1"/>
</dbReference>
<dbReference type="GO" id="GO:0004519">
    <property type="term" value="F:endonuclease activity"/>
    <property type="evidence" value="ECO:0007669"/>
    <property type="project" value="UniProtKB-KW"/>
</dbReference>
<comment type="caution">
    <text evidence="8">The sequence shown here is derived from an EMBL/GenBank/DDBJ whole genome shotgun (WGS) entry which is preliminary data.</text>
</comment>
<dbReference type="InterPro" id="IPR004593">
    <property type="entry name" value="SbcD"/>
</dbReference>
<keyword evidence="4 6" id="KW-0378">Hydrolase</keyword>
<dbReference type="InterPro" id="IPR050535">
    <property type="entry name" value="DNA_Repair-Maintenance_Comp"/>
</dbReference>
<organism evidence="8 9">
    <name type="scientific">Dactylosporangium matsuzakiense</name>
    <dbReference type="NCBI Taxonomy" id="53360"/>
    <lineage>
        <taxon>Bacteria</taxon>
        <taxon>Bacillati</taxon>
        <taxon>Actinomycetota</taxon>
        <taxon>Actinomycetes</taxon>
        <taxon>Micromonosporales</taxon>
        <taxon>Micromonosporaceae</taxon>
        <taxon>Dactylosporangium</taxon>
    </lineage>
</organism>
<dbReference type="CDD" id="cd00840">
    <property type="entry name" value="MPP_Mre11_N"/>
    <property type="match status" value="1"/>
</dbReference>
<evidence type="ECO:0000256" key="1">
    <source>
        <dbReference type="ARBA" id="ARBA00010555"/>
    </source>
</evidence>
<dbReference type="InterPro" id="IPR029052">
    <property type="entry name" value="Metallo-depent_PP-like"/>
</dbReference>
<sequence>MKGDLAMLFLHTSDWHAGRTTYNEPRMSDLADAMTEIIDIAKQHRPDGILHSGDLIDHSRVSHTDIERVVGWLAELAAIAPTIVVTGNHDNIALHRYLDKLGRLHQLHFVSQPRGANGDYLIVPGRDGTRARIGVLPFIYPQRMTTVPGAQSWSSTYREQLADLQARIAAGLADGLDPRSEVTLFTAHMHVTGAGLSGSERARHTTDEFAVDPDAIPAVDYAAFGHIHQPQSLPGRVVGRYAGSPIPLDFGEVGQQKSVTLVTVEPGRPAVCEEVPLRGGRALIKFDGTWDELQKQAGTIGDALCLVTVHTPVFEPALAQRVHTLLAKARVLDVQQRVAGAQPRNDVVEPGQIPLQRSLLESFEQYVHEHGAGTAQINTVTSLMAEFLAAAQDDRDPHFPVEAQLRTLVGGAA</sequence>
<evidence type="ECO:0000256" key="6">
    <source>
        <dbReference type="RuleBase" id="RU363069"/>
    </source>
</evidence>
<comment type="function">
    <text evidence="6">SbcCD cleaves DNA hairpin structures. These structures can inhibit DNA replication and are intermediates in certain DNA recombination reactions. The complex acts as a 3'-&gt;5' double strand exonuclease that can open hairpins. It also has a 5' single-strand endonuclease activity.</text>
</comment>
<evidence type="ECO:0000259" key="7">
    <source>
        <dbReference type="Pfam" id="PF00149"/>
    </source>
</evidence>
<comment type="subunit">
    <text evidence="6">Heterodimer of SbcC and SbcD.</text>
</comment>
<dbReference type="PANTHER" id="PTHR30337">
    <property type="entry name" value="COMPONENT OF ATP-DEPENDENT DSDNA EXONUCLEASE"/>
    <property type="match status" value="1"/>
</dbReference>
<dbReference type="EMBL" id="BSFP01000056">
    <property type="protein sequence ID" value="GLL05352.1"/>
    <property type="molecule type" value="Genomic_DNA"/>
</dbReference>
<name>A0A9W6NQQ3_9ACTN</name>
<dbReference type="GO" id="GO:0006310">
    <property type="term" value="P:DNA recombination"/>
    <property type="evidence" value="ECO:0007669"/>
    <property type="project" value="UniProtKB-KW"/>
</dbReference>
<dbReference type="NCBIfam" id="TIGR00619">
    <property type="entry name" value="sbcd"/>
    <property type="match status" value="1"/>
</dbReference>
<comment type="similarity">
    <text evidence="1 6">Belongs to the SbcD family.</text>
</comment>
<reference evidence="8" key="2">
    <citation type="submission" date="2023-01" db="EMBL/GenBank/DDBJ databases">
        <authorList>
            <person name="Sun Q."/>
            <person name="Evtushenko L."/>
        </authorList>
    </citation>
    <scope>NUCLEOTIDE SEQUENCE</scope>
    <source>
        <strain evidence="8">VKM Ac-1321</strain>
    </source>
</reference>
<dbReference type="RefSeq" id="WP_261961774.1">
    <property type="nucleotide sequence ID" value="NZ_BAAAXA010000001.1"/>
</dbReference>
<keyword evidence="3 6" id="KW-0540">Nuclease</keyword>
<dbReference type="Pfam" id="PF00149">
    <property type="entry name" value="Metallophos"/>
    <property type="match status" value="1"/>
</dbReference>
<keyword evidence="6" id="KW-0233">DNA recombination</keyword>
<gene>
    <name evidence="6" type="primary">sbcD</name>
    <name evidence="8" type="ORF">GCM10017581_070990</name>
</gene>
<evidence type="ECO:0000256" key="4">
    <source>
        <dbReference type="ARBA" id="ARBA00022801"/>
    </source>
</evidence>